<proteinExistence type="predicted"/>
<dbReference type="AlphaFoldDB" id="A0A654U0L3"/>
<protein>
    <submittedName>
        <fullName evidence="1">Uncharacterized protein</fullName>
    </submittedName>
</protein>
<accession>A0A654U0L3</accession>
<name>A0A654U0L3_MYCTX</name>
<gene>
    <name evidence="1" type="ORF">ERS007657_01647</name>
</gene>
<dbReference type="EMBL" id="CGCX01000534">
    <property type="protein sequence ID" value="CFR78225.1"/>
    <property type="molecule type" value="Genomic_DNA"/>
</dbReference>
<organism evidence="1 2">
    <name type="scientific">Mycobacterium tuberculosis</name>
    <dbReference type="NCBI Taxonomy" id="1773"/>
    <lineage>
        <taxon>Bacteria</taxon>
        <taxon>Bacillati</taxon>
        <taxon>Actinomycetota</taxon>
        <taxon>Actinomycetes</taxon>
        <taxon>Mycobacteriales</taxon>
        <taxon>Mycobacteriaceae</taxon>
        <taxon>Mycobacterium</taxon>
        <taxon>Mycobacterium tuberculosis complex</taxon>
    </lineage>
</organism>
<reference evidence="1 2" key="1">
    <citation type="submission" date="2015-03" db="EMBL/GenBank/DDBJ databases">
        <authorList>
            <consortium name="Pathogen Informatics"/>
        </authorList>
    </citation>
    <scope>NUCLEOTIDE SEQUENCE [LARGE SCALE GENOMIC DNA]</scope>
    <source>
        <strain evidence="1 2">C09601061</strain>
    </source>
</reference>
<sequence length="85" mass="9173">MLGHHVLDLPGEHVEAAGDDHVLDAVDDVVEAIGVLAGQVAGVQPAVFKSPRRLVWQIPVTARQQRSADTDFADFALLHRLAMLV</sequence>
<evidence type="ECO:0000313" key="1">
    <source>
        <dbReference type="EMBL" id="CFR78225.1"/>
    </source>
</evidence>
<dbReference type="Proteomes" id="UP000046680">
    <property type="component" value="Unassembled WGS sequence"/>
</dbReference>
<evidence type="ECO:0000313" key="2">
    <source>
        <dbReference type="Proteomes" id="UP000046680"/>
    </source>
</evidence>